<dbReference type="EMBL" id="JASCZI010091022">
    <property type="protein sequence ID" value="MED6148488.1"/>
    <property type="molecule type" value="Genomic_DNA"/>
</dbReference>
<protein>
    <submittedName>
        <fullName evidence="1">Uncharacterized protein</fullName>
    </submittedName>
</protein>
<name>A0ABU6TKU8_9FABA</name>
<comment type="caution">
    <text evidence="1">The sequence shown here is derived from an EMBL/GenBank/DDBJ whole genome shotgun (WGS) entry which is preliminary data.</text>
</comment>
<organism evidence="1 2">
    <name type="scientific">Stylosanthes scabra</name>
    <dbReference type="NCBI Taxonomy" id="79078"/>
    <lineage>
        <taxon>Eukaryota</taxon>
        <taxon>Viridiplantae</taxon>
        <taxon>Streptophyta</taxon>
        <taxon>Embryophyta</taxon>
        <taxon>Tracheophyta</taxon>
        <taxon>Spermatophyta</taxon>
        <taxon>Magnoliopsida</taxon>
        <taxon>eudicotyledons</taxon>
        <taxon>Gunneridae</taxon>
        <taxon>Pentapetalae</taxon>
        <taxon>rosids</taxon>
        <taxon>fabids</taxon>
        <taxon>Fabales</taxon>
        <taxon>Fabaceae</taxon>
        <taxon>Papilionoideae</taxon>
        <taxon>50 kb inversion clade</taxon>
        <taxon>dalbergioids sensu lato</taxon>
        <taxon>Dalbergieae</taxon>
        <taxon>Pterocarpus clade</taxon>
        <taxon>Stylosanthes</taxon>
    </lineage>
</organism>
<keyword evidence="2" id="KW-1185">Reference proteome</keyword>
<reference evidence="1 2" key="1">
    <citation type="journal article" date="2023" name="Plants (Basel)">
        <title>Bridging the Gap: Combining Genomics and Transcriptomics Approaches to Understand Stylosanthes scabra, an Orphan Legume from the Brazilian Caatinga.</title>
        <authorList>
            <person name="Ferreira-Neto J.R.C."/>
            <person name="da Silva M.D."/>
            <person name="Binneck E."/>
            <person name="de Melo N.F."/>
            <person name="da Silva R.H."/>
            <person name="de Melo A.L.T.M."/>
            <person name="Pandolfi V."/>
            <person name="Bustamante F.O."/>
            <person name="Brasileiro-Vidal A.C."/>
            <person name="Benko-Iseppon A.M."/>
        </authorList>
    </citation>
    <scope>NUCLEOTIDE SEQUENCE [LARGE SCALE GENOMIC DNA]</scope>
    <source>
        <tissue evidence="1">Leaves</tissue>
    </source>
</reference>
<accession>A0ABU6TKU8</accession>
<sequence>MDQVRHFNPVVNFSVITLDTRWDPKGQRIYNPKEEVGECSETVAEVHSEQLEGSQRVEVQVPEETVPKNIRNAPLEFAFVFSASQLSGDQSGVVPRSLGSRALFAFC</sequence>
<proteinExistence type="predicted"/>
<evidence type="ECO:0000313" key="2">
    <source>
        <dbReference type="Proteomes" id="UP001341840"/>
    </source>
</evidence>
<dbReference type="Proteomes" id="UP001341840">
    <property type="component" value="Unassembled WGS sequence"/>
</dbReference>
<evidence type="ECO:0000313" key="1">
    <source>
        <dbReference type="EMBL" id="MED6148488.1"/>
    </source>
</evidence>
<gene>
    <name evidence="1" type="ORF">PIB30_053673</name>
</gene>